<dbReference type="SUPFAM" id="SSF52141">
    <property type="entry name" value="Uracil-DNA glycosylase-like"/>
    <property type="match status" value="1"/>
</dbReference>
<keyword evidence="3" id="KW-1185">Reference proteome</keyword>
<dbReference type="STRING" id="1045558.SAMN05216175_102369"/>
<proteinExistence type="predicted"/>
<reference evidence="3" key="1">
    <citation type="submission" date="2016-10" db="EMBL/GenBank/DDBJ databases">
        <authorList>
            <person name="Varghese N."/>
            <person name="Submissions S."/>
        </authorList>
    </citation>
    <scope>NUCLEOTIDE SEQUENCE [LARGE SCALE GENOMIC DNA]</scope>
    <source>
        <strain evidence="3">CGMCC 1.10971</strain>
    </source>
</reference>
<feature type="compositionally biased region" description="Low complexity" evidence="1">
    <location>
        <begin position="116"/>
        <end position="125"/>
    </location>
</feature>
<evidence type="ECO:0008006" key="4">
    <source>
        <dbReference type="Google" id="ProtNLM"/>
    </source>
</evidence>
<name>A0A1I2N9I3_9GAMM</name>
<gene>
    <name evidence="2" type="ORF">SAMN05216175_102369</name>
</gene>
<feature type="compositionally biased region" description="Basic and acidic residues" evidence="1">
    <location>
        <begin position="96"/>
        <end position="106"/>
    </location>
</feature>
<evidence type="ECO:0000256" key="1">
    <source>
        <dbReference type="SAM" id="MobiDB-lite"/>
    </source>
</evidence>
<feature type="region of interest" description="Disordered" evidence="1">
    <location>
        <begin position="92"/>
        <end position="146"/>
    </location>
</feature>
<sequence>MAVAVEQTVEHLRAERRRHQYLEAMGVTSWLPRSALPGARPSHESVYEFLYGHEADVFESDDVAEDASHISEKVHHQQAVAPVTAASLDLLAPSDRSSKQRREAPTPHDSLTRSSVAAGVTATVVQDSDQTSVQARTGQEPSEAEVAMPHVEIKPRSGKEKAPRFRLGFWLYKDLLVVDSLPLLSRGGITQGKYQALCANMVKAMGLDAELLAAPYVLAWPMLAGDSLDQGKAEASLAVKHKIQKLLQQATPRLLLFLGESAAQMGMQREEGIDELRAVVFNYSSQIKAMTSLSLTQMLQIPECKKEVWGDLQKVLPVNA</sequence>
<dbReference type="Proteomes" id="UP000198623">
    <property type="component" value="Unassembled WGS sequence"/>
</dbReference>
<protein>
    <recommendedName>
        <fullName evidence="4">Uracil DNA glycosylase superfamily protein</fullName>
    </recommendedName>
</protein>
<accession>A0A1I2N9I3</accession>
<dbReference type="Gene3D" id="3.40.470.10">
    <property type="entry name" value="Uracil-DNA glycosylase-like domain"/>
    <property type="match status" value="1"/>
</dbReference>
<dbReference type="RefSeq" id="WP_090725101.1">
    <property type="nucleotide sequence ID" value="NZ_LJYU01000028.1"/>
</dbReference>
<organism evidence="2 3">
    <name type="scientific">Neptunomonas qingdaonensis</name>
    <dbReference type="NCBI Taxonomy" id="1045558"/>
    <lineage>
        <taxon>Bacteria</taxon>
        <taxon>Pseudomonadati</taxon>
        <taxon>Pseudomonadota</taxon>
        <taxon>Gammaproteobacteria</taxon>
        <taxon>Oceanospirillales</taxon>
        <taxon>Oceanospirillaceae</taxon>
        <taxon>Neptunomonas</taxon>
    </lineage>
</organism>
<dbReference type="EMBL" id="FOOU01000002">
    <property type="protein sequence ID" value="SFG00213.1"/>
    <property type="molecule type" value="Genomic_DNA"/>
</dbReference>
<evidence type="ECO:0000313" key="2">
    <source>
        <dbReference type="EMBL" id="SFG00213.1"/>
    </source>
</evidence>
<feature type="compositionally biased region" description="Polar residues" evidence="1">
    <location>
        <begin position="126"/>
        <end position="140"/>
    </location>
</feature>
<dbReference type="OrthoDB" id="7061897at2"/>
<dbReference type="AlphaFoldDB" id="A0A1I2N9I3"/>
<dbReference type="InterPro" id="IPR036895">
    <property type="entry name" value="Uracil-DNA_glycosylase-like_sf"/>
</dbReference>
<evidence type="ECO:0000313" key="3">
    <source>
        <dbReference type="Proteomes" id="UP000198623"/>
    </source>
</evidence>